<dbReference type="Proteomes" id="UP000243205">
    <property type="component" value="Unassembled WGS sequence"/>
</dbReference>
<dbReference type="CDD" id="cd02516">
    <property type="entry name" value="CDP-ME_synthetase"/>
    <property type="match status" value="1"/>
</dbReference>
<dbReference type="InterPro" id="IPR036571">
    <property type="entry name" value="MECDP_synthase_sf"/>
</dbReference>
<dbReference type="InterPro" id="IPR018294">
    <property type="entry name" value="ISPD_synthase_CS"/>
</dbReference>
<evidence type="ECO:0000256" key="5">
    <source>
        <dbReference type="ARBA" id="ARBA00004787"/>
    </source>
</evidence>
<feature type="binding site" evidence="14">
    <location>
        <position position="387"/>
    </location>
    <ligand>
        <name>4-CDP-2-C-methyl-D-erythritol 2-phosphate</name>
        <dbReference type="ChEBI" id="CHEBI:57919"/>
    </ligand>
</feature>
<dbReference type="STRING" id="57664.SAMN05661003_1177"/>
<comment type="similarity">
    <text evidence="6">Belongs to the IspF family.</text>
</comment>
<dbReference type="PANTHER" id="PTHR43181:SF1">
    <property type="entry name" value="2-C-METHYL-D-ERYTHRITOL 2,4-CYCLODIPHOSPHATE SYNTHASE, CHLOROPLASTIC"/>
    <property type="match status" value="1"/>
</dbReference>
<dbReference type="Gene3D" id="3.90.550.10">
    <property type="entry name" value="Spore Coat Polysaccharide Biosynthesis Protein SpsA, Chain A"/>
    <property type="match status" value="1"/>
</dbReference>
<dbReference type="EC" id="2.7.7.60" evidence="14"/>
<feature type="binding site" evidence="14">
    <location>
        <begin position="256"/>
        <end position="258"/>
    </location>
    <ligand>
        <name>4-CDP-2-C-methyl-D-erythritol 2-phosphate</name>
        <dbReference type="ChEBI" id="CHEBI:57919"/>
    </ligand>
</feature>
<comment type="pathway">
    <text evidence="4 14">Isoprenoid biosynthesis; isopentenyl diphosphate biosynthesis via DXP pathway; isopentenyl diphosphate from 1-deoxy-D-xylulose 5-phosphate: step 4/6.</text>
</comment>
<proteinExistence type="inferred from homology"/>
<comment type="caution">
    <text evidence="14">Lacks conserved residue(s) required for the propagation of feature annotation.</text>
</comment>
<evidence type="ECO:0000256" key="2">
    <source>
        <dbReference type="ARBA" id="ARBA00001282"/>
    </source>
</evidence>
<dbReference type="SUPFAM" id="SSF53448">
    <property type="entry name" value="Nucleotide-diphospho-sugar transferases"/>
    <property type="match status" value="1"/>
</dbReference>
<evidence type="ECO:0000313" key="16">
    <source>
        <dbReference type="EMBL" id="SDE57379.1"/>
    </source>
</evidence>
<feature type="binding site" evidence="14">
    <location>
        <begin position="282"/>
        <end position="283"/>
    </location>
    <ligand>
        <name>4-CDP-2-C-methyl-D-erythritol 2-phosphate</name>
        <dbReference type="ChEBI" id="CHEBI:57919"/>
    </ligand>
</feature>
<dbReference type="GO" id="GO:0050518">
    <property type="term" value="F:2-C-methyl-D-erythritol 4-phosphate cytidylyltransferase activity"/>
    <property type="evidence" value="ECO:0007669"/>
    <property type="project" value="UniProtKB-UniRule"/>
</dbReference>
<keyword evidence="9 14" id="KW-0548">Nucleotidyltransferase</keyword>
<gene>
    <name evidence="14" type="primary">ispDF</name>
    <name evidence="16" type="ORF">SAMN05661003_1177</name>
</gene>
<feature type="binding site" evidence="14">
    <location>
        <position position="390"/>
    </location>
    <ligand>
        <name>4-CDP-2-C-methyl-D-erythritol 2-phosphate</name>
        <dbReference type="ChEBI" id="CHEBI:57919"/>
    </ligand>
</feature>
<dbReference type="UniPathway" id="UPA00056">
    <property type="reaction ID" value="UER00093"/>
</dbReference>
<protein>
    <recommendedName>
        <fullName evidence="14">Bifunctional enzyme IspD/IspF</fullName>
    </recommendedName>
    <domain>
        <recommendedName>
            <fullName evidence="14">2-C-methyl-D-erythritol 4-phosphate cytidylyltransferase</fullName>
            <ecNumber evidence="14">2.7.7.60</ecNumber>
        </recommendedName>
        <alternativeName>
            <fullName evidence="14">4-diphosphocytidyl-2C-methyl-D-erythritol synthase</fullName>
        </alternativeName>
        <alternativeName>
            <fullName evidence="14">MEP cytidylyltransferase</fullName>
            <shortName evidence="14">MCT</shortName>
        </alternativeName>
    </domain>
    <domain>
        <recommendedName>
            <fullName evidence="14">2-C-methyl-D-erythritol 2,4-cyclodiphosphate synthase</fullName>
            <shortName evidence="14">MECDP-synthase</shortName>
            <shortName evidence="14">MECPP-synthase</shortName>
            <shortName evidence="14">MECPS</shortName>
            <ecNumber evidence="14">4.6.1.12</ecNumber>
        </recommendedName>
    </domain>
</protein>
<dbReference type="SUPFAM" id="SSF69765">
    <property type="entry name" value="IpsF-like"/>
    <property type="match status" value="1"/>
</dbReference>
<dbReference type="InterPro" id="IPR020555">
    <property type="entry name" value="MECDP_synthase_CS"/>
</dbReference>
<dbReference type="Pfam" id="PF01128">
    <property type="entry name" value="IspD"/>
    <property type="match status" value="1"/>
</dbReference>
<evidence type="ECO:0000256" key="10">
    <source>
        <dbReference type="ARBA" id="ARBA00022723"/>
    </source>
</evidence>
<dbReference type="RefSeq" id="WP_092079946.1">
    <property type="nucleotide sequence ID" value="NZ_FNAQ01000017.1"/>
</dbReference>
<feature type="domain" description="2-C-methyl-D-erythritol 2,4-cyclodiphosphate synthase" evidence="15">
    <location>
        <begin position="249"/>
        <end position="402"/>
    </location>
</feature>
<evidence type="ECO:0000256" key="1">
    <source>
        <dbReference type="ARBA" id="ARBA00000200"/>
    </source>
</evidence>
<evidence type="ECO:0000256" key="9">
    <source>
        <dbReference type="ARBA" id="ARBA00022695"/>
    </source>
</evidence>
<comment type="pathway">
    <text evidence="5 14">Isoprenoid biosynthesis; isopentenyl diphosphate biosynthesis via DXP pathway; isopentenyl diphosphate from 1-deoxy-D-xylulose 5-phosphate: step 2/6.</text>
</comment>
<dbReference type="FunFam" id="3.30.1330.50:FF:000001">
    <property type="entry name" value="2-C-methyl-D-erythritol 2,4-cyclodiphosphate synthase"/>
    <property type="match status" value="1"/>
</dbReference>
<dbReference type="FunFam" id="3.90.550.10:FF:000003">
    <property type="entry name" value="2-C-methyl-D-erythritol 4-phosphate cytidylyltransferase"/>
    <property type="match status" value="1"/>
</dbReference>
<evidence type="ECO:0000256" key="4">
    <source>
        <dbReference type="ARBA" id="ARBA00004709"/>
    </source>
</evidence>
<keyword evidence="17" id="KW-1185">Reference proteome</keyword>
<dbReference type="Pfam" id="PF02542">
    <property type="entry name" value="YgbB"/>
    <property type="match status" value="1"/>
</dbReference>
<evidence type="ECO:0000256" key="8">
    <source>
        <dbReference type="ARBA" id="ARBA00022679"/>
    </source>
</evidence>
<feature type="site" description="Positions MEP for the nucleophilic attack" evidence="14">
    <location>
        <position position="215"/>
    </location>
</feature>
<evidence type="ECO:0000256" key="12">
    <source>
        <dbReference type="ARBA" id="ARBA00023239"/>
    </source>
</evidence>
<feature type="site" description="Transition state stabilizer" evidence="14">
    <location>
        <position position="26"/>
    </location>
</feature>
<dbReference type="GO" id="GO:0016114">
    <property type="term" value="P:terpenoid biosynthetic process"/>
    <property type="evidence" value="ECO:0007669"/>
    <property type="project" value="InterPro"/>
</dbReference>
<dbReference type="PANTHER" id="PTHR43181">
    <property type="entry name" value="2-C-METHYL-D-ERYTHRITOL 2,4-CYCLODIPHOSPHATE SYNTHASE, CHLOROPLASTIC"/>
    <property type="match status" value="1"/>
</dbReference>
<sequence>MAQQKRVLVLVPAAGLGRRMGGQVRKPYLQLQGLPVLVRTLRLFQCHPLVDEILVLVAADQVAHCRRDIVEAYGLTKVRTVLAGGAERQESVHLGLEALTAADEDIVVIHDGVRPLFAAEQLETLLAVARRDGACLLGVPVTDTIKEVADGRSVATPPRARLWAAQTPQLFRYGRILAAHRQAAQRGYQATDDAALLEWLGQPVTLVAGAAGNLKLTRPEDLALADFLLRSADHSAQAAGEEEIEVTPFRIGQGYDVHRLVPGRPLVLGGLTIPHEVGLLGHSDADVLLHALCDALLGAIGAGDLGRHFPDTDPAYKGIASSELLRQVLQLVARRGYRVGNIDATIVAQRPRLAGYIPQMVAQLAACCAIMPEQVNIKATTTETLGFEGRQEGISAQAVVLLISHNGTPSS</sequence>
<dbReference type="GO" id="GO:0008685">
    <property type="term" value="F:2-C-methyl-D-erythritol 2,4-cyclodiphosphate synthase activity"/>
    <property type="evidence" value="ECO:0007669"/>
    <property type="project" value="UniProtKB-UniRule"/>
</dbReference>
<dbReference type="InterPro" id="IPR003526">
    <property type="entry name" value="MECDP_synthase"/>
</dbReference>
<feature type="binding site" evidence="14">
    <location>
        <begin position="309"/>
        <end position="313"/>
    </location>
    <ligand>
        <name>4-CDP-2-C-methyl-D-erythritol 2-phosphate</name>
        <dbReference type="ChEBI" id="CHEBI:57919"/>
    </ligand>
</feature>
<keyword evidence="8 14" id="KW-0808">Transferase</keyword>
<comment type="similarity">
    <text evidence="14">In the C-terminal section; belongs to the IspF family.</text>
</comment>
<comment type="function">
    <text evidence="14">Bifunctional enzyme that catalyzes the formation of 4-diphosphocytidyl-2-C-methyl-D-erythritol from CTP and 2-C-methyl-D-erythritol 4-phosphate (MEP) (IspD), and catalyzes the conversion of 4-diphosphocytidyl-2-C-methyl-D-erythritol 2-phosphate (CDP-ME2P) to 2-C-methyl-D-erythritol 2,4-cyclodiphosphate (ME-CPP) with a corresponding release of cytidine 5-monophosphate (CMP) (IspF).</text>
</comment>
<comment type="catalytic activity">
    <reaction evidence="1 14">
        <text>4-CDP-2-C-methyl-D-erythritol 2-phosphate = 2-C-methyl-D-erythritol 2,4-cyclic diphosphate + CMP</text>
        <dbReference type="Rhea" id="RHEA:23864"/>
        <dbReference type="ChEBI" id="CHEBI:57919"/>
        <dbReference type="ChEBI" id="CHEBI:58483"/>
        <dbReference type="ChEBI" id="CHEBI:60377"/>
        <dbReference type="EC" id="4.6.1.12"/>
    </reaction>
</comment>
<dbReference type="EMBL" id="FNAQ01000017">
    <property type="protein sequence ID" value="SDE57379.1"/>
    <property type="molecule type" value="Genomic_DNA"/>
</dbReference>
<keyword evidence="10 14" id="KW-0479">Metal-binding</keyword>
<dbReference type="HAMAP" id="MF_01520">
    <property type="entry name" value="IspDF"/>
    <property type="match status" value="1"/>
</dbReference>
<evidence type="ECO:0000313" key="17">
    <source>
        <dbReference type="Proteomes" id="UP000243205"/>
    </source>
</evidence>
<feature type="binding site" evidence="14">
    <location>
        <position position="290"/>
    </location>
    <ligand>
        <name>a divalent metal cation</name>
        <dbReference type="ChEBI" id="CHEBI:60240"/>
    </ligand>
</feature>
<dbReference type="EC" id="4.6.1.12" evidence="14"/>
<dbReference type="InterPro" id="IPR034683">
    <property type="entry name" value="IspD/TarI"/>
</dbReference>
<evidence type="ECO:0000256" key="13">
    <source>
        <dbReference type="ARBA" id="ARBA00023268"/>
    </source>
</evidence>
<feature type="site" description="Positions MEP for the nucleophilic attack" evidence="14">
    <location>
        <position position="159"/>
    </location>
</feature>
<dbReference type="PROSITE" id="PS01350">
    <property type="entry name" value="ISPF"/>
    <property type="match status" value="1"/>
</dbReference>
<dbReference type="HAMAP" id="MF_00108">
    <property type="entry name" value="IspD"/>
    <property type="match status" value="1"/>
</dbReference>
<feature type="region of interest" description="2-C-methyl-D-erythritol 2,4-cyclodiphosphate synthase" evidence="14">
    <location>
        <begin position="250"/>
        <end position="411"/>
    </location>
</feature>
<accession>A0A1G7E104</accession>
<feature type="binding site" evidence="14">
    <location>
        <begin position="304"/>
        <end position="306"/>
    </location>
    <ligand>
        <name>4-CDP-2-C-methyl-D-erythritol 2-phosphate</name>
        <dbReference type="ChEBI" id="CHEBI:57919"/>
    </ligand>
</feature>
<comment type="catalytic activity">
    <reaction evidence="2 14">
        <text>2-C-methyl-D-erythritol 4-phosphate + CTP + H(+) = 4-CDP-2-C-methyl-D-erythritol + diphosphate</text>
        <dbReference type="Rhea" id="RHEA:13429"/>
        <dbReference type="ChEBI" id="CHEBI:15378"/>
        <dbReference type="ChEBI" id="CHEBI:33019"/>
        <dbReference type="ChEBI" id="CHEBI:37563"/>
        <dbReference type="ChEBI" id="CHEBI:57823"/>
        <dbReference type="ChEBI" id="CHEBI:58262"/>
        <dbReference type="EC" id="2.7.7.60"/>
    </reaction>
</comment>
<feature type="binding site" evidence="14">
    <location>
        <position position="258"/>
    </location>
    <ligand>
        <name>a divalent metal cation</name>
        <dbReference type="ChEBI" id="CHEBI:60240"/>
    </ligand>
</feature>
<feature type="site" description="Transition state stabilizer" evidence="14">
    <location>
        <position position="282"/>
    </location>
</feature>
<name>A0A1G7E104_9BACT</name>
<dbReference type="GO" id="GO:0019288">
    <property type="term" value="P:isopentenyl diphosphate biosynthetic process, methylerythritol 4-phosphate pathway"/>
    <property type="evidence" value="ECO:0007669"/>
    <property type="project" value="UniProtKB-UniRule"/>
</dbReference>
<dbReference type="InterPro" id="IPR029044">
    <property type="entry name" value="Nucleotide-diphossugar_trans"/>
</dbReference>
<evidence type="ECO:0000256" key="3">
    <source>
        <dbReference type="ARBA" id="ARBA00001968"/>
    </source>
</evidence>
<keyword evidence="11 14" id="KW-0414">Isoprene biosynthesis</keyword>
<dbReference type="CDD" id="cd00554">
    <property type="entry name" value="MECDP_synthase"/>
    <property type="match status" value="1"/>
</dbReference>
<evidence type="ECO:0000256" key="7">
    <source>
        <dbReference type="ARBA" id="ARBA00009789"/>
    </source>
</evidence>
<feature type="site" description="Transition state stabilizer" evidence="14">
    <location>
        <position position="19"/>
    </location>
</feature>
<evidence type="ECO:0000259" key="15">
    <source>
        <dbReference type="Pfam" id="PF02542"/>
    </source>
</evidence>
<dbReference type="HAMAP" id="MF_00107">
    <property type="entry name" value="IspF"/>
    <property type="match status" value="1"/>
</dbReference>
<comment type="cofactor">
    <cofactor evidence="3 14">
        <name>a divalent metal cation</name>
        <dbReference type="ChEBI" id="CHEBI:60240"/>
    </cofactor>
</comment>
<dbReference type="NCBIfam" id="TIGR00151">
    <property type="entry name" value="ispF"/>
    <property type="match status" value="1"/>
</dbReference>
<evidence type="ECO:0000256" key="6">
    <source>
        <dbReference type="ARBA" id="ARBA00008480"/>
    </source>
</evidence>
<feature type="region of interest" description="2-C-methyl-D-erythritol 4-phosphate cytidylyltransferase" evidence="14">
    <location>
        <begin position="1"/>
        <end position="244"/>
    </location>
</feature>
<evidence type="ECO:0000256" key="14">
    <source>
        <dbReference type="HAMAP-Rule" id="MF_01520"/>
    </source>
</evidence>
<dbReference type="InterPro" id="IPR001228">
    <property type="entry name" value="IspD"/>
</dbReference>
<dbReference type="PROSITE" id="PS01295">
    <property type="entry name" value="ISPD"/>
    <property type="match status" value="1"/>
</dbReference>
<comment type="similarity">
    <text evidence="7">Belongs to the IspD/TarI cytidylyltransferase family. IspD subfamily.</text>
</comment>
<feature type="binding site" evidence="14">
    <location>
        <position position="256"/>
    </location>
    <ligand>
        <name>a divalent metal cation</name>
        <dbReference type="ChEBI" id="CHEBI:60240"/>
    </ligand>
</feature>
<feature type="binding site" evidence="14">
    <location>
        <begin position="380"/>
        <end position="383"/>
    </location>
    <ligand>
        <name>4-CDP-2-C-methyl-D-erythritol 2-phosphate</name>
        <dbReference type="ChEBI" id="CHEBI:57919"/>
    </ligand>
</feature>
<evidence type="ECO:0000256" key="11">
    <source>
        <dbReference type="ARBA" id="ARBA00023229"/>
    </source>
</evidence>
<feature type="site" description="Transition state stabilizer" evidence="14">
    <location>
        <position position="381"/>
    </location>
</feature>
<dbReference type="AlphaFoldDB" id="A0A1G7E104"/>
<keyword evidence="12 14" id="KW-0456">Lyase</keyword>
<keyword evidence="13 14" id="KW-0511">Multifunctional enzyme</keyword>
<dbReference type="InterPro" id="IPR026596">
    <property type="entry name" value="IspD/F"/>
</dbReference>
<dbReference type="OrthoDB" id="9804336at2"/>
<dbReference type="GO" id="GO:0046872">
    <property type="term" value="F:metal ion binding"/>
    <property type="evidence" value="ECO:0007669"/>
    <property type="project" value="UniProtKB-KW"/>
</dbReference>
<dbReference type="Gene3D" id="3.30.1330.50">
    <property type="entry name" value="2-C-methyl-D-erythritol 2,4-cyclodiphosphate synthase"/>
    <property type="match status" value="1"/>
</dbReference>
<dbReference type="NCBIfam" id="TIGR00453">
    <property type="entry name" value="ispD"/>
    <property type="match status" value="1"/>
</dbReference>
<reference evidence="17" key="1">
    <citation type="submission" date="2016-10" db="EMBL/GenBank/DDBJ databases">
        <authorList>
            <person name="Varghese N."/>
            <person name="Submissions S."/>
        </authorList>
    </citation>
    <scope>NUCLEOTIDE SEQUENCE [LARGE SCALE GENOMIC DNA]</scope>
    <source>
        <strain evidence="17">DSM 8987</strain>
    </source>
</reference>
<comment type="similarity">
    <text evidence="14">In the N-terminal section; belongs to the IspD/TarI cytidylyltransferase family. IspD subfamily.</text>
</comment>
<organism evidence="16 17">
    <name type="scientific">Desulfuromonas thiophila</name>
    <dbReference type="NCBI Taxonomy" id="57664"/>
    <lineage>
        <taxon>Bacteria</taxon>
        <taxon>Pseudomonadati</taxon>
        <taxon>Thermodesulfobacteriota</taxon>
        <taxon>Desulfuromonadia</taxon>
        <taxon>Desulfuromonadales</taxon>
        <taxon>Desulfuromonadaceae</taxon>
        <taxon>Desulfuromonas</taxon>
    </lineage>
</organism>